<dbReference type="RefSeq" id="WP_188990978.1">
    <property type="nucleotide sequence ID" value="NZ_BMHP01000001.1"/>
</dbReference>
<comment type="caution">
    <text evidence="3">The sequence shown here is derived from an EMBL/GenBank/DDBJ whole genome shotgun (WGS) entry which is preliminary data.</text>
</comment>
<feature type="domain" description="BIG2" evidence="2">
    <location>
        <begin position="567"/>
        <end position="648"/>
    </location>
</feature>
<name>A0A916YTM7_9BACL</name>
<dbReference type="Proteomes" id="UP000612456">
    <property type="component" value="Unassembled WGS sequence"/>
</dbReference>
<evidence type="ECO:0000259" key="2">
    <source>
        <dbReference type="SMART" id="SM00635"/>
    </source>
</evidence>
<accession>A0A916YTM7</accession>
<dbReference type="EMBL" id="BMHP01000001">
    <property type="protein sequence ID" value="GGD60011.1"/>
    <property type="molecule type" value="Genomic_DNA"/>
</dbReference>
<proteinExistence type="predicted"/>
<evidence type="ECO:0000313" key="3">
    <source>
        <dbReference type="EMBL" id="GGD60011.1"/>
    </source>
</evidence>
<sequence length="651" mass="69780">MSLLKDWRLRAWLSLCLVLTLLMPVSGYAAEGKGTDEPASLITGAGAADSFEQIYQTDGIILDYDGLQALVYQPLDQTISISAIDGSASEIIANGITARPDKAQLTEEGALFHLPGVSGESKEFRNGVLQTLQAYSWVSKGPYLVYYDSSGDDGSLDSPGTNGLRLRHGNQIESIVNPQNHYYPLGGYDVSEDGTVAYSFVGQLFRYKDGQSQPLTEPLTQPDLNDQDNSEVKVDGTSIMFTSYNPDPAVKLLAGVQLVTLAGPYDDYLYYYQETLRNTGFAIAEGWSVYPKMDESGRYSTLWLRSPEWIETSIVSEPGTNRVIAVSPSGEVVYGQVEDGATRYELNRLNPSTGERESVEVPSGRAKWIDGGWRFLTDSVVYQLGAGQENPESLLVDPGNLDLQTGDESQLTVTAQYAGGQTKDVTQTAIYTTSNAAVVSVSDNGAVLALASGTAVITVTYGGQQSSVQVTIENQPPTVQSLRFSPASLNMTAGNAEPFTVFALYSDDTQRDVTMDSEFSSSDSSVAAVAANKSSIDAIAAGSTVITAVYGGKSADLQVRVEPEADIVKELALLIKNEKMKVGKSRQLVVYAFHSSGEWGEVTSSAEYASSNPSVVTVKAGGKLTAKSRGTAIITVTYGGVERSLTITVKR</sequence>
<feature type="signal peptide" evidence="1">
    <location>
        <begin position="1"/>
        <end position="29"/>
    </location>
</feature>
<reference evidence="3" key="1">
    <citation type="journal article" date="2014" name="Int. J. Syst. Evol. Microbiol.">
        <title>Complete genome sequence of Corynebacterium casei LMG S-19264T (=DSM 44701T), isolated from a smear-ripened cheese.</title>
        <authorList>
            <consortium name="US DOE Joint Genome Institute (JGI-PGF)"/>
            <person name="Walter F."/>
            <person name="Albersmeier A."/>
            <person name="Kalinowski J."/>
            <person name="Ruckert C."/>
        </authorList>
    </citation>
    <scope>NUCLEOTIDE SEQUENCE</scope>
    <source>
        <strain evidence="3">CGMCC 1.15178</strain>
    </source>
</reference>
<dbReference type="SUPFAM" id="SSF49373">
    <property type="entry name" value="Invasin/intimin cell-adhesion fragments"/>
    <property type="match status" value="3"/>
</dbReference>
<feature type="domain" description="BIG2" evidence="2">
    <location>
        <begin position="390"/>
        <end position="471"/>
    </location>
</feature>
<dbReference type="SMART" id="SM00635">
    <property type="entry name" value="BID_2"/>
    <property type="match status" value="3"/>
</dbReference>
<keyword evidence="1" id="KW-0732">Signal</keyword>
<dbReference type="InterPro" id="IPR003343">
    <property type="entry name" value="Big_2"/>
</dbReference>
<dbReference type="Gene3D" id="2.60.40.1080">
    <property type="match status" value="3"/>
</dbReference>
<protein>
    <recommendedName>
        <fullName evidence="2">BIG2 domain-containing protein</fullName>
    </recommendedName>
</protein>
<feature type="chain" id="PRO_5039526434" description="BIG2 domain-containing protein" evidence="1">
    <location>
        <begin position="30"/>
        <end position="651"/>
    </location>
</feature>
<dbReference type="AlphaFoldDB" id="A0A916YTM7"/>
<gene>
    <name evidence="3" type="ORF">GCM10010911_17350</name>
</gene>
<evidence type="ECO:0000256" key="1">
    <source>
        <dbReference type="SAM" id="SignalP"/>
    </source>
</evidence>
<organism evidence="3 4">
    <name type="scientific">Paenibacillus nasutitermitis</name>
    <dbReference type="NCBI Taxonomy" id="1652958"/>
    <lineage>
        <taxon>Bacteria</taxon>
        <taxon>Bacillati</taxon>
        <taxon>Bacillota</taxon>
        <taxon>Bacilli</taxon>
        <taxon>Bacillales</taxon>
        <taxon>Paenibacillaceae</taxon>
        <taxon>Paenibacillus</taxon>
    </lineage>
</organism>
<dbReference type="Pfam" id="PF02368">
    <property type="entry name" value="Big_2"/>
    <property type="match status" value="3"/>
</dbReference>
<reference evidence="3" key="2">
    <citation type="submission" date="2020-09" db="EMBL/GenBank/DDBJ databases">
        <authorList>
            <person name="Sun Q."/>
            <person name="Zhou Y."/>
        </authorList>
    </citation>
    <scope>NUCLEOTIDE SEQUENCE</scope>
    <source>
        <strain evidence="3">CGMCC 1.15178</strain>
    </source>
</reference>
<evidence type="ECO:0000313" key="4">
    <source>
        <dbReference type="Proteomes" id="UP000612456"/>
    </source>
</evidence>
<keyword evidence="4" id="KW-1185">Reference proteome</keyword>
<dbReference type="InterPro" id="IPR008964">
    <property type="entry name" value="Invasin/intimin_cell_adhesion"/>
</dbReference>
<feature type="domain" description="BIG2" evidence="2">
    <location>
        <begin position="478"/>
        <end position="560"/>
    </location>
</feature>